<comment type="similarity">
    <text evidence="2">Belongs to the DNA repair metallo-beta-lactamase (DRMBL) family.</text>
</comment>
<reference evidence="9" key="2">
    <citation type="submission" date="2018-02" db="UniProtKB">
        <authorList>
            <consortium name="EnsemblPlants"/>
        </authorList>
    </citation>
    <scope>IDENTIFICATION</scope>
    <source>
        <strain evidence="9">Williams 82</strain>
    </source>
</reference>
<evidence type="ECO:0000256" key="4">
    <source>
        <dbReference type="ARBA" id="ARBA00023204"/>
    </source>
</evidence>
<keyword evidence="4" id="KW-0234">DNA repair</keyword>
<dbReference type="GO" id="GO:0006303">
    <property type="term" value="P:double-strand break repair via nonhomologous end joining"/>
    <property type="evidence" value="ECO:0000318"/>
    <property type="project" value="GO_Central"/>
</dbReference>
<feature type="domain" description="DNA repair metallo-beta-lactamase" evidence="7">
    <location>
        <begin position="269"/>
        <end position="344"/>
    </location>
</feature>
<evidence type="ECO:0000256" key="1">
    <source>
        <dbReference type="ARBA" id="ARBA00004123"/>
    </source>
</evidence>
<evidence type="ECO:0000313" key="10">
    <source>
        <dbReference type="Proteomes" id="UP000008827"/>
    </source>
</evidence>
<protein>
    <recommendedName>
        <fullName evidence="7">DNA repair metallo-beta-lactamase domain-containing protein</fullName>
    </recommendedName>
</protein>
<sequence>MALSFAASTPLALEEEPLPHTDDDCDVNNDDDAFFGIQLPGSETALEKSSFAADFYHSGTNWSSLLLPEDSNGKKMKQVNLFQIWGFKRNDVVGSVESSSGHSGYCEEGGGSSERKIVKPENCGSILHHTGKEFENTKSSRKRKGSGGKNRVTRTTLIVDAFSYGCVEGCSAYFLTHFHCDHYNGLSMKWSHGPIYCYPLTGQLVQISLSLSVTTSLPLCSLISYAAVDAPTSRLCLCTRRCLAAITRAQGIVVLSMVVPDGSLLTNKGYLKTYKGQFTAILAFRPTGWTFSERISNDLELIKPVSKRNITIYGVPYSEHSSFTELRDFVQFLKPDKIIPTVNVWNAANREKMQSYSRDWLKG</sequence>
<dbReference type="GO" id="GO:0005634">
    <property type="term" value="C:nucleus"/>
    <property type="evidence" value="ECO:0000318"/>
    <property type="project" value="GO_Central"/>
</dbReference>
<dbReference type="InterPro" id="IPR011084">
    <property type="entry name" value="DRMBL"/>
</dbReference>
<dbReference type="SMR" id="A0A0R0EKG2"/>
<evidence type="ECO:0000256" key="6">
    <source>
        <dbReference type="SAM" id="MobiDB-lite"/>
    </source>
</evidence>
<dbReference type="PANTHER" id="PTHR23240">
    <property type="entry name" value="DNA CROSS-LINK REPAIR PROTEIN PSO2/SNM1-RELATED"/>
    <property type="match status" value="1"/>
</dbReference>
<reference evidence="8" key="3">
    <citation type="submission" date="2018-07" db="EMBL/GenBank/DDBJ databases">
        <title>WGS assembly of Glycine max.</title>
        <authorList>
            <person name="Schmutz J."/>
            <person name="Cannon S."/>
            <person name="Schlueter J."/>
            <person name="Ma J."/>
            <person name="Mitros T."/>
            <person name="Nelson W."/>
            <person name="Hyten D."/>
            <person name="Song Q."/>
            <person name="Thelen J."/>
            <person name="Cheng J."/>
            <person name="Xu D."/>
            <person name="Hellsten U."/>
            <person name="May G."/>
            <person name="Yu Y."/>
            <person name="Sakurai T."/>
            <person name="Umezawa T."/>
            <person name="Bhattacharyya M."/>
            <person name="Sandhu D."/>
            <person name="Valliyodan B."/>
            <person name="Lindquist E."/>
            <person name="Peto M."/>
            <person name="Grant D."/>
            <person name="Shu S."/>
            <person name="Goodstein D."/>
            <person name="Barry K."/>
            <person name="Futrell-Griggs M."/>
            <person name="Abernathy B."/>
            <person name="Du J."/>
            <person name="Tian Z."/>
            <person name="Zhu L."/>
            <person name="Gill N."/>
            <person name="Joshi T."/>
            <person name="Libault M."/>
            <person name="Sethuraman A."/>
            <person name="Zhang X."/>
            <person name="Shinozaki K."/>
            <person name="Nguyen H."/>
            <person name="Wing R."/>
            <person name="Cregan P."/>
            <person name="Specht J."/>
            <person name="Grimwood J."/>
            <person name="Rokhsar D."/>
            <person name="Stacey G."/>
            <person name="Shoemaker R."/>
            <person name="Jackson S."/>
        </authorList>
    </citation>
    <scope>NUCLEOTIDE SEQUENCE</scope>
    <source>
        <tissue evidence="8">Callus</tissue>
    </source>
</reference>
<dbReference type="STRING" id="3847.A0A0R0EKG2"/>
<keyword evidence="10" id="KW-1185">Reference proteome</keyword>
<evidence type="ECO:0000313" key="8">
    <source>
        <dbReference type="EMBL" id="KRG94745.1"/>
    </source>
</evidence>
<accession>A0A0R0EKG2</accession>
<evidence type="ECO:0000313" key="9">
    <source>
        <dbReference type="EnsemblPlants" id="KRG94745"/>
    </source>
</evidence>
<organism evidence="8">
    <name type="scientific">Glycine max</name>
    <name type="common">Soybean</name>
    <name type="synonym">Glycine hispida</name>
    <dbReference type="NCBI Taxonomy" id="3847"/>
    <lineage>
        <taxon>Eukaryota</taxon>
        <taxon>Viridiplantae</taxon>
        <taxon>Streptophyta</taxon>
        <taxon>Embryophyta</taxon>
        <taxon>Tracheophyta</taxon>
        <taxon>Spermatophyta</taxon>
        <taxon>Magnoliopsida</taxon>
        <taxon>eudicotyledons</taxon>
        <taxon>Gunneridae</taxon>
        <taxon>Pentapetalae</taxon>
        <taxon>rosids</taxon>
        <taxon>fabids</taxon>
        <taxon>Fabales</taxon>
        <taxon>Fabaceae</taxon>
        <taxon>Papilionoideae</taxon>
        <taxon>50 kb inversion clade</taxon>
        <taxon>NPAAA clade</taxon>
        <taxon>indigoferoid/millettioid clade</taxon>
        <taxon>Phaseoleae</taxon>
        <taxon>Glycine</taxon>
        <taxon>Glycine subgen. Soja</taxon>
    </lineage>
</organism>
<dbReference type="GO" id="GO:0003684">
    <property type="term" value="F:damaged DNA binding"/>
    <property type="evidence" value="ECO:0000318"/>
    <property type="project" value="GO_Central"/>
</dbReference>
<name>A0A0R0EKG2_SOYBN</name>
<dbReference type="Proteomes" id="UP000008827">
    <property type="component" value="Chromosome 19"/>
</dbReference>
<dbReference type="PANTHER" id="PTHR23240:SF36">
    <property type="entry name" value="DNA CROSS-LINK REPAIR PROTEIN SNM1"/>
    <property type="match status" value="1"/>
</dbReference>
<dbReference type="Pfam" id="PF07522">
    <property type="entry name" value="DRMBL"/>
    <property type="match status" value="1"/>
</dbReference>
<proteinExistence type="inferred from homology"/>
<dbReference type="InterPro" id="IPR036866">
    <property type="entry name" value="RibonucZ/Hydroxyglut_hydro"/>
</dbReference>
<evidence type="ECO:0000256" key="5">
    <source>
        <dbReference type="ARBA" id="ARBA00023242"/>
    </source>
</evidence>
<dbReference type="SUPFAM" id="SSF56281">
    <property type="entry name" value="Metallo-hydrolase/oxidoreductase"/>
    <property type="match status" value="1"/>
</dbReference>
<dbReference type="EMBL" id="CM000852">
    <property type="protein sequence ID" value="KRG94745.1"/>
    <property type="molecule type" value="Genomic_DNA"/>
</dbReference>
<evidence type="ECO:0000259" key="7">
    <source>
        <dbReference type="Pfam" id="PF07522"/>
    </source>
</evidence>
<comment type="subcellular location">
    <subcellularLocation>
        <location evidence="1">Nucleus</location>
    </subcellularLocation>
</comment>
<reference evidence="8 9" key="1">
    <citation type="journal article" date="2010" name="Nature">
        <title>Genome sequence of the palaeopolyploid soybean.</title>
        <authorList>
            <person name="Schmutz J."/>
            <person name="Cannon S.B."/>
            <person name="Schlueter J."/>
            <person name="Ma J."/>
            <person name="Mitros T."/>
            <person name="Nelson W."/>
            <person name="Hyten D.L."/>
            <person name="Song Q."/>
            <person name="Thelen J.J."/>
            <person name="Cheng J."/>
            <person name="Xu D."/>
            <person name="Hellsten U."/>
            <person name="May G.D."/>
            <person name="Yu Y."/>
            <person name="Sakurai T."/>
            <person name="Umezawa T."/>
            <person name="Bhattacharyya M.K."/>
            <person name="Sandhu D."/>
            <person name="Valliyodan B."/>
            <person name="Lindquist E."/>
            <person name="Peto M."/>
            <person name="Grant D."/>
            <person name="Shu S."/>
            <person name="Goodstein D."/>
            <person name="Barry K."/>
            <person name="Futrell-Griggs M."/>
            <person name="Abernathy B."/>
            <person name="Du J."/>
            <person name="Tian Z."/>
            <person name="Zhu L."/>
            <person name="Gill N."/>
            <person name="Joshi T."/>
            <person name="Libault M."/>
            <person name="Sethuraman A."/>
            <person name="Zhang X.-C."/>
            <person name="Shinozaki K."/>
            <person name="Nguyen H.T."/>
            <person name="Wing R.A."/>
            <person name="Cregan P."/>
            <person name="Specht J."/>
            <person name="Grimwood J."/>
            <person name="Rokhsar D."/>
            <person name="Stacey G."/>
            <person name="Shoemaker R.C."/>
            <person name="Jackson S.A."/>
        </authorList>
    </citation>
    <scope>NUCLEOTIDE SEQUENCE</scope>
    <source>
        <strain evidence="9">cv. Williams 82</strain>
        <tissue evidence="8">Callus</tissue>
    </source>
</reference>
<dbReference type="GO" id="GO:0036297">
    <property type="term" value="P:interstrand cross-link repair"/>
    <property type="evidence" value="ECO:0000318"/>
    <property type="project" value="GO_Central"/>
</dbReference>
<dbReference type="GO" id="GO:0035312">
    <property type="term" value="F:5'-3' DNA exonuclease activity"/>
    <property type="evidence" value="ECO:0000318"/>
    <property type="project" value="GO_Central"/>
</dbReference>
<evidence type="ECO:0000256" key="2">
    <source>
        <dbReference type="ARBA" id="ARBA00010304"/>
    </source>
</evidence>
<gene>
    <name evidence="8" type="ORF">GLYMA_19G106300</name>
</gene>
<dbReference type="Gene3D" id="3.40.50.12650">
    <property type="match status" value="1"/>
</dbReference>
<keyword evidence="5" id="KW-0539">Nucleus</keyword>
<evidence type="ECO:0000256" key="3">
    <source>
        <dbReference type="ARBA" id="ARBA00022763"/>
    </source>
</evidence>
<dbReference type="InParanoid" id="A0A0R0EKG2"/>
<keyword evidence="3" id="KW-0227">DNA damage</keyword>
<dbReference type="EnsemblPlants" id="KRG94745">
    <property type="protein sequence ID" value="KRG94745"/>
    <property type="gene ID" value="GLYMA_19G106300"/>
</dbReference>
<feature type="region of interest" description="Disordered" evidence="6">
    <location>
        <begin position="1"/>
        <end position="25"/>
    </location>
</feature>
<dbReference type="Gramene" id="KRG94745">
    <property type="protein sequence ID" value="KRG94745"/>
    <property type="gene ID" value="GLYMA_19G106300"/>
</dbReference>
<dbReference type="AlphaFoldDB" id="A0A0R0EKG2"/>
<dbReference type="Gene3D" id="3.60.15.10">
    <property type="entry name" value="Ribonuclease Z/Hydroxyacylglutathione hydrolase-like"/>
    <property type="match status" value="1"/>
</dbReference>